<gene>
    <name evidence="3" type="ORF">L2A60_05275</name>
</gene>
<evidence type="ECO:0000313" key="4">
    <source>
        <dbReference type="Proteomes" id="UP001521209"/>
    </source>
</evidence>
<dbReference type="EMBL" id="JAKGBZ010000007">
    <property type="protein sequence ID" value="MCF3946094.1"/>
    <property type="molecule type" value="Genomic_DNA"/>
</dbReference>
<dbReference type="RefSeq" id="WP_235703329.1">
    <property type="nucleotide sequence ID" value="NZ_JAKGBZ010000007.1"/>
</dbReference>
<dbReference type="PANTHER" id="PTHR43540">
    <property type="entry name" value="PEROXYUREIDOACRYLATE/UREIDOACRYLATE AMIDOHYDROLASE-RELATED"/>
    <property type="match status" value="1"/>
</dbReference>
<dbReference type="Gene3D" id="3.40.50.850">
    <property type="entry name" value="Isochorismatase-like"/>
    <property type="match status" value="1"/>
</dbReference>
<keyword evidence="4" id="KW-1185">Reference proteome</keyword>
<dbReference type="Pfam" id="PF00857">
    <property type="entry name" value="Isochorismatase"/>
    <property type="match status" value="1"/>
</dbReference>
<organism evidence="3 4">
    <name type="scientific">Acidiphilium iwatense</name>
    <dbReference type="NCBI Taxonomy" id="768198"/>
    <lineage>
        <taxon>Bacteria</taxon>
        <taxon>Pseudomonadati</taxon>
        <taxon>Pseudomonadota</taxon>
        <taxon>Alphaproteobacteria</taxon>
        <taxon>Acetobacterales</taxon>
        <taxon>Acidocellaceae</taxon>
        <taxon>Acidiphilium</taxon>
    </lineage>
</organism>
<dbReference type="CDD" id="cd01014">
    <property type="entry name" value="nicotinamidase_related"/>
    <property type="match status" value="1"/>
</dbReference>
<dbReference type="GO" id="GO:0016787">
    <property type="term" value="F:hydrolase activity"/>
    <property type="evidence" value="ECO:0007669"/>
    <property type="project" value="UniProtKB-KW"/>
</dbReference>
<accession>A0ABS9DXP0</accession>
<protein>
    <submittedName>
        <fullName evidence="3">Cysteine hydrolase</fullName>
    </submittedName>
</protein>
<evidence type="ECO:0000256" key="1">
    <source>
        <dbReference type="ARBA" id="ARBA00022801"/>
    </source>
</evidence>
<reference evidence="3 4" key="1">
    <citation type="submission" date="2022-01" db="EMBL/GenBank/DDBJ databases">
        <authorList>
            <person name="Won M."/>
            <person name="Kim S.-J."/>
            <person name="Kwon S.-W."/>
        </authorList>
    </citation>
    <scope>NUCLEOTIDE SEQUENCE [LARGE SCALE GENOMIC DNA]</scope>
    <source>
        <strain evidence="3 4">KCTC 23505</strain>
    </source>
</reference>
<feature type="domain" description="Isochorismatase-like" evidence="2">
    <location>
        <begin position="3"/>
        <end position="150"/>
    </location>
</feature>
<evidence type="ECO:0000313" key="3">
    <source>
        <dbReference type="EMBL" id="MCF3946094.1"/>
    </source>
</evidence>
<dbReference type="Proteomes" id="UP001521209">
    <property type="component" value="Unassembled WGS sequence"/>
</dbReference>
<keyword evidence="1 3" id="KW-0378">Hydrolase</keyword>
<dbReference type="InterPro" id="IPR000868">
    <property type="entry name" value="Isochorismatase-like_dom"/>
</dbReference>
<dbReference type="SUPFAM" id="SSF52499">
    <property type="entry name" value="Isochorismatase-like hydrolases"/>
    <property type="match status" value="1"/>
</dbReference>
<name>A0ABS9DXP0_9PROT</name>
<sequence>MDALLVIDVQCGMFADPAVQPHEGEAVVGRIARLIDAARTAKVPVIFVQHDGGAGDVLARGEPGFAFRPELAPRDGEPVVVKRFCSAFQETDLADLLAAWGIGRVAVCGMQTEYCIDTTCRSAFERGLEVTLIGDAHTTFDSDAMPAAAIIRHHNATLNGGFVAVRQAEAVRFGD</sequence>
<dbReference type="InterPro" id="IPR036380">
    <property type="entry name" value="Isochorismatase-like_sf"/>
</dbReference>
<evidence type="ECO:0000259" key="2">
    <source>
        <dbReference type="Pfam" id="PF00857"/>
    </source>
</evidence>
<proteinExistence type="predicted"/>
<comment type="caution">
    <text evidence="3">The sequence shown here is derived from an EMBL/GenBank/DDBJ whole genome shotgun (WGS) entry which is preliminary data.</text>
</comment>
<dbReference type="InterPro" id="IPR050272">
    <property type="entry name" value="Isochorismatase-like_hydrls"/>
</dbReference>
<dbReference type="PANTHER" id="PTHR43540:SF14">
    <property type="entry name" value="ISOCHORISMATASE"/>
    <property type="match status" value="1"/>
</dbReference>